<evidence type="ECO:0000313" key="3">
    <source>
        <dbReference type="Proteomes" id="UP000289738"/>
    </source>
</evidence>
<proteinExistence type="predicted"/>
<protein>
    <recommendedName>
        <fullName evidence="1">Aminotransferase-like plant mobile domain-containing protein</fullName>
    </recommendedName>
</protein>
<dbReference type="Pfam" id="PF10536">
    <property type="entry name" value="PMD"/>
    <property type="match status" value="1"/>
</dbReference>
<keyword evidence="3" id="KW-1185">Reference proteome</keyword>
<reference evidence="2 3" key="1">
    <citation type="submission" date="2019-01" db="EMBL/GenBank/DDBJ databases">
        <title>Sequencing of cultivated peanut Arachis hypogaea provides insights into genome evolution and oil improvement.</title>
        <authorList>
            <person name="Chen X."/>
        </authorList>
    </citation>
    <scope>NUCLEOTIDE SEQUENCE [LARGE SCALE GENOMIC DNA]</scope>
    <source>
        <strain evidence="3">cv. Fuhuasheng</strain>
        <tissue evidence="2">Leaves</tissue>
    </source>
</reference>
<feature type="domain" description="Aminotransferase-like plant mobile" evidence="1">
    <location>
        <begin position="23"/>
        <end position="111"/>
    </location>
</feature>
<dbReference type="InterPro" id="IPR044824">
    <property type="entry name" value="MAIN-like"/>
</dbReference>
<dbReference type="Proteomes" id="UP000289738">
    <property type="component" value="Chromosome B08"/>
</dbReference>
<organism evidence="2 3">
    <name type="scientific">Arachis hypogaea</name>
    <name type="common">Peanut</name>
    <dbReference type="NCBI Taxonomy" id="3818"/>
    <lineage>
        <taxon>Eukaryota</taxon>
        <taxon>Viridiplantae</taxon>
        <taxon>Streptophyta</taxon>
        <taxon>Embryophyta</taxon>
        <taxon>Tracheophyta</taxon>
        <taxon>Spermatophyta</taxon>
        <taxon>Magnoliopsida</taxon>
        <taxon>eudicotyledons</taxon>
        <taxon>Gunneridae</taxon>
        <taxon>Pentapetalae</taxon>
        <taxon>rosids</taxon>
        <taxon>fabids</taxon>
        <taxon>Fabales</taxon>
        <taxon>Fabaceae</taxon>
        <taxon>Papilionoideae</taxon>
        <taxon>50 kb inversion clade</taxon>
        <taxon>dalbergioids sensu lato</taxon>
        <taxon>Dalbergieae</taxon>
        <taxon>Pterocarpus clade</taxon>
        <taxon>Arachis</taxon>
    </lineage>
</organism>
<dbReference type="PANTHER" id="PTHR46033">
    <property type="entry name" value="PROTEIN MAIN-LIKE 2"/>
    <property type="match status" value="1"/>
</dbReference>
<name>A0A444XXB8_ARAHY</name>
<accession>A0A444XXB8</accession>
<dbReference type="AlphaFoldDB" id="A0A444XXB8"/>
<dbReference type="PANTHER" id="PTHR46033:SF1">
    <property type="entry name" value="PROTEIN MAIN-LIKE 2"/>
    <property type="match status" value="1"/>
</dbReference>
<dbReference type="EMBL" id="SDMP01000018">
    <property type="protein sequence ID" value="RYQ94437.1"/>
    <property type="molecule type" value="Genomic_DNA"/>
</dbReference>
<comment type="caution">
    <text evidence="2">The sequence shown here is derived from an EMBL/GenBank/DDBJ whole genome shotgun (WGS) entry which is preliminary data.</text>
</comment>
<sequence length="122" mass="13936">MLICDHYLPPDPYNPIVEGVVQCHSTLVNALIERWRPENHTFHFSISECVATLEDVAIILGLPTNGIPVTGPTLSSYKALEVECLHHFYVAPRRTECRGSFVKLTWFRRLKDHLILDNDIPI</sequence>
<dbReference type="InterPro" id="IPR019557">
    <property type="entry name" value="AminoTfrase-like_pln_mobile"/>
</dbReference>
<evidence type="ECO:0000313" key="2">
    <source>
        <dbReference type="EMBL" id="RYQ94437.1"/>
    </source>
</evidence>
<evidence type="ECO:0000259" key="1">
    <source>
        <dbReference type="Pfam" id="PF10536"/>
    </source>
</evidence>
<gene>
    <name evidence="2" type="ORF">Ahy_B08g089342</name>
</gene>
<dbReference type="GO" id="GO:0010073">
    <property type="term" value="P:meristem maintenance"/>
    <property type="evidence" value="ECO:0007669"/>
    <property type="project" value="InterPro"/>
</dbReference>